<name>A0A1G6ZYK0_9RHOB</name>
<keyword evidence="2" id="KW-1185">Reference proteome</keyword>
<dbReference type="Proteomes" id="UP000199628">
    <property type="component" value="Unassembled WGS sequence"/>
</dbReference>
<dbReference type="AlphaFoldDB" id="A0A1G6ZYK0"/>
<evidence type="ECO:0000313" key="1">
    <source>
        <dbReference type="EMBL" id="SDE07327.1"/>
    </source>
</evidence>
<dbReference type="RefSeq" id="WP_143028592.1">
    <property type="nucleotide sequence ID" value="NZ_FMZV01000013.1"/>
</dbReference>
<evidence type="ECO:0000313" key="2">
    <source>
        <dbReference type="Proteomes" id="UP000199628"/>
    </source>
</evidence>
<reference evidence="2" key="1">
    <citation type="submission" date="2016-10" db="EMBL/GenBank/DDBJ databases">
        <authorList>
            <person name="Varghese N."/>
            <person name="Submissions S."/>
        </authorList>
    </citation>
    <scope>NUCLEOTIDE SEQUENCE [LARGE SCALE GENOMIC DNA]</scope>
    <source>
        <strain evidence="2">CGMCC 1.9108</strain>
    </source>
</reference>
<protein>
    <recommendedName>
        <fullName evidence="3">Glycerophosphoryl diester phosphodiesterase family protein</fullName>
    </recommendedName>
</protein>
<gene>
    <name evidence="1" type="ORF">SAMN04488239_113139</name>
</gene>
<organism evidence="1 2">
    <name type="scientific">Ruegeria marina</name>
    <dbReference type="NCBI Taxonomy" id="639004"/>
    <lineage>
        <taxon>Bacteria</taxon>
        <taxon>Pseudomonadati</taxon>
        <taxon>Pseudomonadota</taxon>
        <taxon>Alphaproteobacteria</taxon>
        <taxon>Rhodobacterales</taxon>
        <taxon>Roseobacteraceae</taxon>
        <taxon>Ruegeria</taxon>
    </lineage>
</organism>
<evidence type="ECO:0008006" key="3">
    <source>
        <dbReference type="Google" id="ProtNLM"/>
    </source>
</evidence>
<dbReference type="STRING" id="639004.SAMN04488239_113139"/>
<dbReference type="EMBL" id="FMZV01000013">
    <property type="protein sequence ID" value="SDE07327.1"/>
    <property type="molecule type" value="Genomic_DNA"/>
</dbReference>
<accession>A0A1G6ZYK0</accession>
<dbReference type="OrthoDB" id="1854250at2"/>
<proteinExistence type="predicted"/>
<sequence>MLSLIEEGAEAVVAPSVSKFNSTPTIFSWLLEKAGIERVIDASLDGIVTDYPDRTGQLLNRSLPMR</sequence>